<dbReference type="EMBL" id="VFPG01000001">
    <property type="protein sequence ID" value="TQM30498.1"/>
    <property type="molecule type" value="Genomic_DNA"/>
</dbReference>
<dbReference type="AlphaFoldDB" id="A0A543F9I0"/>
<evidence type="ECO:0000313" key="2">
    <source>
        <dbReference type="Proteomes" id="UP000316331"/>
    </source>
</evidence>
<comment type="caution">
    <text evidence="1">The sequence shown here is derived from an EMBL/GenBank/DDBJ whole genome shotgun (WGS) entry which is preliminary data.</text>
</comment>
<accession>A0A543F9I0</accession>
<gene>
    <name evidence="1" type="ORF">FB390_2126</name>
</gene>
<protein>
    <submittedName>
        <fullName evidence="1">Uncharacterized protein</fullName>
    </submittedName>
</protein>
<reference evidence="1 2" key="1">
    <citation type="submission" date="2019-06" db="EMBL/GenBank/DDBJ databases">
        <title>Sequencing the genomes of 1000 actinobacteria strains.</title>
        <authorList>
            <person name="Klenk H.-P."/>
        </authorList>
    </citation>
    <scope>NUCLEOTIDE SEQUENCE [LARGE SCALE GENOMIC DNA]</scope>
    <source>
        <strain evidence="1 2">DSM 103495</strain>
    </source>
</reference>
<proteinExistence type="predicted"/>
<organism evidence="1 2">
    <name type="scientific">Nocardia bhagyanarayanae</name>
    <dbReference type="NCBI Taxonomy" id="1215925"/>
    <lineage>
        <taxon>Bacteria</taxon>
        <taxon>Bacillati</taxon>
        <taxon>Actinomycetota</taxon>
        <taxon>Actinomycetes</taxon>
        <taxon>Mycobacteriales</taxon>
        <taxon>Nocardiaceae</taxon>
        <taxon>Nocardia</taxon>
    </lineage>
</organism>
<name>A0A543F9I0_9NOCA</name>
<evidence type="ECO:0000313" key="1">
    <source>
        <dbReference type="EMBL" id="TQM30498.1"/>
    </source>
</evidence>
<keyword evidence="2" id="KW-1185">Reference proteome</keyword>
<dbReference type="Proteomes" id="UP000316331">
    <property type="component" value="Unassembled WGS sequence"/>
</dbReference>
<sequence>MNVDGIPRETVIAFAYKDDDANSYTDQMSLDPILIEGETWSVTTRRRGGEQTTLYDGSPWRG</sequence>